<keyword evidence="5 9" id="KW-1133">Transmembrane helix</keyword>
<keyword evidence="6 9" id="KW-0472">Membrane</keyword>
<evidence type="ECO:0000313" key="12">
    <source>
        <dbReference type="Proteomes" id="UP000000268"/>
    </source>
</evidence>
<dbReference type="PROSITE" id="PS50253">
    <property type="entry name" value="COX3"/>
    <property type="match status" value="1"/>
</dbReference>
<dbReference type="CDD" id="cd00386">
    <property type="entry name" value="Heme_Cu_Oxidase_III_like"/>
    <property type="match status" value="1"/>
</dbReference>
<evidence type="ECO:0000256" key="3">
    <source>
        <dbReference type="ARBA" id="ARBA00022475"/>
    </source>
</evidence>
<gene>
    <name evidence="11" type="primary">ctaE</name>
    <name evidence="11" type="ordered locus">AM1_4619</name>
</gene>
<feature type="transmembrane region" description="Helical" evidence="9">
    <location>
        <begin position="144"/>
        <end position="168"/>
    </location>
</feature>
<evidence type="ECO:0000256" key="6">
    <source>
        <dbReference type="ARBA" id="ARBA00023136"/>
    </source>
</evidence>
<reference evidence="11 12" key="1">
    <citation type="journal article" date="2008" name="Proc. Natl. Acad. Sci. U.S.A.">
        <title>Niche adaptation and genome expansion in the chlorophyll d-producing cyanobacterium Acaryochloris marina.</title>
        <authorList>
            <person name="Swingley W.D."/>
            <person name="Chen M."/>
            <person name="Cheung P.C."/>
            <person name="Conrad A.L."/>
            <person name="Dejesa L.C."/>
            <person name="Hao J."/>
            <person name="Honchak B.M."/>
            <person name="Karbach L.E."/>
            <person name="Kurdoglu A."/>
            <person name="Lahiri S."/>
            <person name="Mastrian S.D."/>
            <person name="Miyashita H."/>
            <person name="Page L."/>
            <person name="Ramakrishna P."/>
            <person name="Satoh S."/>
            <person name="Sattley W.M."/>
            <person name="Shimada Y."/>
            <person name="Taylor H.L."/>
            <person name="Tomo T."/>
            <person name="Tsuchiya T."/>
            <person name="Wang Z.T."/>
            <person name="Raymond J."/>
            <person name="Mimuro M."/>
            <person name="Blankenship R.E."/>
            <person name="Touchman J.W."/>
        </authorList>
    </citation>
    <scope>NUCLEOTIDE SEQUENCE [LARGE SCALE GENOMIC DNA]</scope>
    <source>
        <strain evidence="12">MBIC 11017</strain>
    </source>
</reference>
<dbReference type="GO" id="GO:0005886">
    <property type="term" value="C:plasma membrane"/>
    <property type="evidence" value="ECO:0007669"/>
    <property type="project" value="UniProtKB-SubCell"/>
</dbReference>
<comment type="subcellular location">
    <subcellularLocation>
        <location evidence="1 8">Cell membrane</location>
        <topology evidence="1 8">Multi-pass membrane protein</topology>
    </subcellularLocation>
</comment>
<dbReference type="InterPro" id="IPR000298">
    <property type="entry name" value="Cyt_c_oxidase-like_su3"/>
</dbReference>
<dbReference type="InterPro" id="IPR035973">
    <property type="entry name" value="Cyt_c_oxidase_su3-like_sf"/>
</dbReference>
<sequence length="208" mass="23325">MQGSTADQNQADIAYAATVETAEHHSEHPDLRLFGFIVFLVSESMLFLGLFVAYFAFRVVTPEWPPEGTEELELMLPGINTIILISSSFVIHKADTAIKQSGDVKAARLWFAITIAMGATFLAGQVYEYNHLGFGLTTNLFASTFYLLTGFHGLHVFVGLLLMSAVLWRSRVPGHYSETSHFGIEATEVYWHFVDVIWIVLFLILYLL</sequence>
<evidence type="ECO:0000313" key="11">
    <source>
        <dbReference type="EMBL" id="ABW29593.1"/>
    </source>
</evidence>
<dbReference type="FunFam" id="1.20.120.80:FF:000001">
    <property type="entry name" value="Cytochrome (Ubi)quinol oxidase subunit III"/>
    <property type="match status" value="1"/>
</dbReference>
<dbReference type="AlphaFoldDB" id="B0C0A1"/>
<dbReference type="HOGENOM" id="CLU_044071_1_2_3"/>
<dbReference type="PANTHER" id="PTHR11403">
    <property type="entry name" value="CYTOCHROME C OXIDASE SUBUNIT III"/>
    <property type="match status" value="1"/>
</dbReference>
<dbReference type="Gene3D" id="1.20.120.80">
    <property type="entry name" value="Cytochrome c oxidase, subunit III, four-helix bundle"/>
    <property type="match status" value="1"/>
</dbReference>
<accession>B0C0A1</accession>
<evidence type="ECO:0000259" key="10">
    <source>
        <dbReference type="PROSITE" id="PS50253"/>
    </source>
</evidence>
<evidence type="ECO:0000256" key="5">
    <source>
        <dbReference type="ARBA" id="ARBA00022989"/>
    </source>
</evidence>
<feature type="transmembrane region" description="Helical" evidence="9">
    <location>
        <begin position="189"/>
        <end position="207"/>
    </location>
</feature>
<evidence type="ECO:0000256" key="2">
    <source>
        <dbReference type="ARBA" id="ARBA00010581"/>
    </source>
</evidence>
<evidence type="ECO:0000256" key="9">
    <source>
        <dbReference type="SAM" id="Phobius"/>
    </source>
</evidence>
<keyword evidence="4 8" id="KW-0812">Transmembrane</keyword>
<dbReference type="KEGG" id="amr:AM1_4619"/>
<name>B0C0A1_ACAM1</name>
<feature type="transmembrane region" description="Helical" evidence="9">
    <location>
        <begin position="33"/>
        <end position="54"/>
    </location>
</feature>
<dbReference type="RefSeq" id="WP_012164896.1">
    <property type="nucleotide sequence ID" value="NC_009925.1"/>
</dbReference>
<comment type="similarity">
    <text evidence="2 8">Belongs to the cytochrome c oxidase subunit 3 family.</text>
</comment>
<dbReference type="GO" id="GO:0004129">
    <property type="term" value="F:cytochrome-c oxidase activity"/>
    <property type="evidence" value="ECO:0007669"/>
    <property type="project" value="InterPro"/>
</dbReference>
<dbReference type="GO" id="GO:0019646">
    <property type="term" value="P:aerobic electron transport chain"/>
    <property type="evidence" value="ECO:0007669"/>
    <property type="project" value="InterPro"/>
</dbReference>
<keyword evidence="12" id="KW-1185">Reference proteome</keyword>
<dbReference type="eggNOG" id="COG1845">
    <property type="taxonomic scope" value="Bacteria"/>
</dbReference>
<evidence type="ECO:0000256" key="7">
    <source>
        <dbReference type="ARBA" id="ARBA00083763"/>
    </source>
</evidence>
<keyword evidence="3" id="KW-1003">Cell membrane</keyword>
<protein>
    <recommendedName>
        <fullName evidence="7">Oxidase aa(3) subunit 3</fullName>
    </recommendedName>
</protein>
<dbReference type="EMBL" id="CP000828">
    <property type="protein sequence ID" value="ABW29593.1"/>
    <property type="molecule type" value="Genomic_DNA"/>
</dbReference>
<dbReference type="SUPFAM" id="SSF81452">
    <property type="entry name" value="Cytochrome c oxidase subunit III-like"/>
    <property type="match status" value="1"/>
</dbReference>
<dbReference type="InterPro" id="IPR013833">
    <property type="entry name" value="Cyt_c_oxidase_su3_a-hlx"/>
</dbReference>
<evidence type="ECO:0000256" key="8">
    <source>
        <dbReference type="RuleBase" id="RU003376"/>
    </source>
</evidence>
<dbReference type="PANTHER" id="PTHR11403:SF2">
    <property type="entry name" value="CYTOCHROME BO(3) UBIQUINOL OXIDASE SUBUNIT 3"/>
    <property type="match status" value="1"/>
</dbReference>
<proteinExistence type="inferred from homology"/>
<feature type="transmembrane region" description="Helical" evidence="9">
    <location>
        <begin position="106"/>
        <end position="124"/>
    </location>
</feature>
<organism evidence="11 12">
    <name type="scientific">Acaryochloris marina (strain MBIC 11017)</name>
    <dbReference type="NCBI Taxonomy" id="329726"/>
    <lineage>
        <taxon>Bacteria</taxon>
        <taxon>Bacillati</taxon>
        <taxon>Cyanobacteriota</taxon>
        <taxon>Cyanophyceae</taxon>
        <taxon>Acaryochloridales</taxon>
        <taxon>Acaryochloridaceae</taxon>
        <taxon>Acaryochloris</taxon>
    </lineage>
</organism>
<dbReference type="Proteomes" id="UP000000268">
    <property type="component" value="Chromosome"/>
</dbReference>
<dbReference type="InterPro" id="IPR024791">
    <property type="entry name" value="Cyt_c/ubiquinol_Oxase_su3"/>
</dbReference>
<evidence type="ECO:0000256" key="1">
    <source>
        <dbReference type="ARBA" id="ARBA00004651"/>
    </source>
</evidence>
<evidence type="ECO:0000256" key="4">
    <source>
        <dbReference type="ARBA" id="ARBA00022692"/>
    </source>
</evidence>
<dbReference type="OrthoDB" id="9810850at2"/>
<feature type="transmembrane region" description="Helical" evidence="9">
    <location>
        <begin position="74"/>
        <end position="94"/>
    </location>
</feature>
<dbReference type="STRING" id="329726.AM1_4619"/>
<dbReference type="Pfam" id="PF00510">
    <property type="entry name" value="COX3"/>
    <property type="match status" value="1"/>
</dbReference>
<feature type="domain" description="Heme-copper oxidase subunit III family profile" evidence="10">
    <location>
        <begin position="12"/>
        <end position="208"/>
    </location>
</feature>